<dbReference type="AlphaFoldDB" id="A0A5C2HF19"/>
<dbReference type="PROSITE" id="PS51975">
    <property type="entry name" value="RNASE_H_2"/>
    <property type="match status" value="1"/>
</dbReference>
<evidence type="ECO:0000313" key="17">
    <source>
        <dbReference type="EMBL" id="QEP34992.1"/>
    </source>
</evidence>
<evidence type="ECO:0000256" key="5">
    <source>
        <dbReference type="ARBA" id="ARBA00007383"/>
    </source>
</evidence>
<keyword evidence="8 14" id="KW-0963">Cytoplasm</keyword>
<evidence type="ECO:0000256" key="8">
    <source>
        <dbReference type="ARBA" id="ARBA00022490"/>
    </source>
</evidence>
<comment type="subcellular location">
    <subcellularLocation>
        <location evidence="4 14">Cytoplasm</location>
    </subcellularLocation>
</comment>
<reference evidence="17 18" key="3">
    <citation type="submission" date="2019-09" db="EMBL/GenBank/DDBJ databases">
        <title>Taxonomic note: a critical rebuttal of the proposed division of the genus Arcobacter into six genera, emended descriptions of Arcobacter anaerophilus and the genus Arcobacter, and an assessment of genus-level boundaries for Epsilonproteobacteria using in silico genomic comparator tools.</title>
        <authorList>
            <person name="On S.L.W."/>
            <person name="Miller W.G."/>
            <person name="Biggs P."/>
            <person name="Cornelius A."/>
            <person name="Vandamme P."/>
        </authorList>
    </citation>
    <scope>NUCLEOTIDE SEQUENCE [LARGE SCALE GENOMIC DNA]</scope>
    <source>
        <strain evidence="17 18">LMG 26638</strain>
    </source>
</reference>
<keyword evidence="9 14" id="KW-0540">Nuclease</keyword>
<dbReference type="InterPro" id="IPR012337">
    <property type="entry name" value="RNaseH-like_sf"/>
</dbReference>
<dbReference type="RefSeq" id="WP_130233904.1">
    <property type="nucleotide sequence ID" value="NZ_BMEF01000018.1"/>
</dbReference>
<evidence type="ECO:0000256" key="6">
    <source>
        <dbReference type="ARBA" id="ARBA00012180"/>
    </source>
</evidence>
<dbReference type="OrthoDB" id="9803420at2"/>
<feature type="binding site" evidence="14 15">
    <location>
        <position position="96"/>
    </location>
    <ligand>
        <name>a divalent metal cation</name>
        <dbReference type="ChEBI" id="CHEBI:60240"/>
    </ligand>
</feature>
<dbReference type="GO" id="GO:0006298">
    <property type="term" value="P:mismatch repair"/>
    <property type="evidence" value="ECO:0007669"/>
    <property type="project" value="TreeGrafter"/>
</dbReference>
<dbReference type="GO" id="GO:0030145">
    <property type="term" value="F:manganese ion binding"/>
    <property type="evidence" value="ECO:0007669"/>
    <property type="project" value="UniProtKB-UniRule"/>
</dbReference>
<keyword evidence="13 14" id="KW-0464">Manganese</keyword>
<dbReference type="GO" id="GO:0043137">
    <property type="term" value="P:DNA replication, removal of RNA primer"/>
    <property type="evidence" value="ECO:0007669"/>
    <property type="project" value="TreeGrafter"/>
</dbReference>
<evidence type="ECO:0000256" key="10">
    <source>
        <dbReference type="ARBA" id="ARBA00022723"/>
    </source>
</evidence>
<proteinExistence type="inferred from homology"/>
<dbReference type="GO" id="GO:0003723">
    <property type="term" value="F:RNA binding"/>
    <property type="evidence" value="ECO:0007669"/>
    <property type="project" value="UniProtKB-UniRule"/>
</dbReference>
<dbReference type="InterPro" id="IPR001352">
    <property type="entry name" value="RNase_HII/HIII"/>
</dbReference>
<dbReference type="GO" id="GO:0032299">
    <property type="term" value="C:ribonuclease H2 complex"/>
    <property type="evidence" value="ECO:0007669"/>
    <property type="project" value="TreeGrafter"/>
</dbReference>
<comment type="cofactor">
    <cofactor evidence="14 15">
        <name>Mn(2+)</name>
        <dbReference type="ChEBI" id="CHEBI:29035"/>
    </cofactor>
    <cofactor evidence="14 15">
        <name>Mg(2+)</name>
        <dbReference type="ChEBI" id="CHEBI:18420"/>
    </cofactor>
    <text evidence="14 15">Manganese or magnesium. Binds 1 divalent metal ion per monomer in the absence of substrate. May bind a second metal ion after substrate binding.</text>
</comment>
<dbReference type="EC" id="3.1.26.4" evidence="6 14"/>
<dbReference type="Proteomes" id="UP000322726">
    <property type="component" value="Chromosome"/>
</dbReference>
<evidence type="ECO:0000256" key="12">
    <source>
        <dbReference type="ARBA" id="ARBA00022801"/>
    </source>
</evidence>
<protein>
    <recommendedName>
        <fullName evidence="7 14">Ribonuclease HII</fullName>
        <shortName evidence="14">RNase HII</shortName>
        <ecNumber evidence="6 14">3.1.26.4</ecNumber>
    </recommendedName>
</protein>
<evidence type="ECO:0000256" key="16">
    <source>
        <dbReference type="RuleBase" id="RU003515"/>
    </source>
</evidence>
<dbReference type="InterPro" id="IPR036397">
    <property type="entry name" value="RNaseH_sf"/>
</dbReference>
<dbReference type="PANTHER" id="PTHR10954:SF18">
    <property type="entry name" value="RIBONUCLEASE HII"/>
    <property type="match status" value="1"/>
</dbReference>
<dbReference type="InterPro" id="IPR024567">
    <property type="entry name" value="RNase_HII/HIII_dom"/>
</dbReference>
<evidence type="ECO:0000256" key="14">
    <source>
        <dbReference type="HAMAP-Rule" id="MF_00052"/>
    </source>
</evidence>
<feature type="binding site" evidence="14 15">
    <location>
        <position position="7"/>
    </location>
    <ligand>
        <name>a divalent metal cation</name>
        <dbReference type="ChEBI" id="CHEBI:60240"/>
    </ligand>
</feature>
<comment type="cofactor">
    <cofactor evidence="2">
        <name>Mg(2+)</name>
        <dbReference type="ChEBI" id="CHEBI:18420"/>
    </cofactor>
</comment>
<evidence type="ECO:0000256" key="7">
    <source>
        <dbReference type="ARBA" id="ARBA00019179"/>
    </source>
</evidence>
<evidence type="ECO:0000256" key="15">
    <source>
        <dbReference type="PROSITE-ProRule" id="PRU01319"/>
    </source>
</evidence>
<dbReference type="EMBL" id="CP035928">
    <property type="protein sequence ID" value="QEP34992.1"/>
    <property type="molecule type" value="Genomic_DNA"/>
</dbReference>
<dbReference type="HAMAP" id="MF_00052_B">
    <property type="entry name" value="RNase_HII_B"/>
    <property type="match status" value="1"/>
</dbReference>
<comment type="similarity">
    <text evidence="5 14 16">Belongs to the RNase HII family.</text>
</comment>
<dbReference type="Gene3D" id="3.30.420.10">
    <property type="entry name" value="Ribonuclease H-like superfamily/Ribonuclease H"/>
    <property type="match status" value="1"/>
</dbReference>
<evidence type="ECO:0000256" key="3">
    <source>
        <dbReference type="ARBA" id="ARBA00004065"/>
    </source>
</evidence>
<dbReference type="SUPFAM" id="SSF53098">
    <property type="entry name" value="Ribonuclease H-like"/>
    <property type="match status" value="1"/>
</dbReference>
<dbReference type="NCBIfam" id="NF000595">
    <property type="entry name" value="PRK00015.1-3"/>
    <property type="match status" value="1"/>
</dbReference>
<accession>A0A5C2HF19</accession>
<reference evidence="18" key="1">
    <citation type="submission" date="2019-09" db="EMBL/GenBank/DDBJ databases">
        <title>Complete genome sequencing of four Arcobacter species reveals a diverse suite of mobile elements.</title>
        <authorList>
            <person name="On S.L.W."/>
            <person name="Miller W.G."/>
            <person name="Biggs P."/>
            <person name="Cornelius A."/>
            <person name="Vandamme P."/>
        </authorList>
    </citation>
    <scope>NUCLEOTIDE SEQUENCE [LARGE SCALE GENOMIC DNA]</scope>
    <source>
        <strain evidence="18">LMG 26638</strain>
    </source>
</reference>
<dbReference type="GO" id="GO:0004523">
    <property type="term" value="F:RNA-DNA hybrid ribonuclease activity"/>
    <property type="evidence" value="ECO:0007669"/>
    <property type="project" value="UniProtKB-UniRule"/>
</dbReference>
<comment type="function">
    <text evidence="3 14 16">Endonuclease that specifically degrades the RNA of RNA-DNA hybrids.</text>
</comment>
<dbReference type="KEGG" id="apai:APAC_1916"/>
<evidence type="ECO:0000256" key="13">
    <source>
        <dbReference type="ARBA" id="ARBA00023211"/>
    </source>
</evidence>
<feature type="binding site" evidence="14 15">
    <location>
        <position position="8"/>
    </location>
    <ligand>
        <name>a divalent metal cation</name>
        <dbReference type="ChEBI" id="CHEBI:60240"/>
    </ligand>
</feature>
<evidence type="ECO:0000256" key="2">
    <source>
        <dbReference type="ARBA" id="ARBA00001946"/>
    </source>
</evidence>
<dbReference type="PANTHER" id="PTHR10954">
    <property type="entry name" value="RIBONUCLEASE H2 SUBUNIT A"/>
    <property type="match status" value="1"/>
</dbReference>
<evidence type="ECO:0000256" key="11">
    <source>
        <dbReference type="ARBA" id="ARBA00022759"/>
    </source>
</evidence>
<keyword evidence="18" id="KW-1185">Reference proteome</keyword>
<evidence type="ECO:0000256" key="1">
    <source>
        <dbReference type="ARBA" id="ARBA00000077"/>
    </source>
</evidence>
<sequence>MSLCGIDEAGRGPIAGPLSVAGAIFINEIEELDDSKKLSEKKREELFDKIKENCHYHIVFKSAKEIDERGISACLKESIKEIMETLKDKCDEFLMDGNTSFGIDTLQHLIKADATIKEVSAASILAKVSRDKYMNEIAPKYKEYDFDKHKGYGTKAHVEAIKKYGRSDEHRVTFRLKALGEEKGSGVQKSLF</sequence>
<reference evidence="17 18" key="2">
    <citation type="submission" date="2019-09" db="EMBL/GenBank/DDBJ databases">
        <title>Complete genome sequencing of four Arcobacter species reveals a diverse suite of mobile elements.</title>
        <authorList>
            <person name="Miller W.G."/>
            <person name="Yee E."/>
            <person name="Bono J.L."/>
        </authorList>
    </citation>
    <scope>NUCLEOTIDE SEQUENCE [LARGE SCALE GENOMIC DNA]</scope>
    <source>
        <strain evidence="17 18">LMG 26638</strain>
    </source>
</reference>
<dbReference type="Pfam" id="PF01351">
    <property type="entry name" value="RNase_HII"/>
    <property type="match status" value="1"/>
</dbReference>
<evidence type="ECO:0000256" key="4">
    <source>
        <dbReference type="ARBA" id="ARBA00004496"/>
    </source>
</evidence>
<dbReference type="GO" id="GO:0005737">
    <property type="term" value="C:cytoplasm"/>
    <property type="evidence" value="ECO:0007669"/>
    <property type="project" value="UniProtKB-SubCell"/>
</dbReference>
<keyword evidence="11 14" id="KW-0255">Endonuclease</keyword>
<gene>
    <name evidence="14 17" type="primary">rnhB</name>
    <name evidence="17" type="ORF">APAC_1916</name>
</gene>
<evidence type="ECO:0000313" key="18">
    <source>
        <dbReference type="Proteomes" id="UP000322726"/>
    </source>
</evidence>
<comment type="catalytic activity">
    <reaction evidence="1 14 15 16">
        <text>Endonucleolytic cleavage to 5'-phosphomonoester.</text>
        <dbReference type="EC" id="3.1.26.4"/>
    </reaction>
</comment>
<name>A0A5C2HF19_9BACT</name>
<keyword evidence="12 14" id="KW-0378">Hydrolase</keyword>
<evidence type="ECO:0000256" key="9">
    <source>
        <dbReference type="ARBA" id="ARBA00022722"/>
    </source>
</evidence>
<dbReference type="CDD" id="cd07182">
    <property type="entry name" value="RNase_HII_bacteria_HII_like"/>
    <property type="match status" value="1"/>
</dbReference>
<keyword evidence="10 14" id="KW-0479">Metal-binding</keyword>
<dbReference type="InterPro" id="IPR022898">
    <property type="entry name" value="RNase_HII"/>
</dbReference>
<organism evidence="17 18">
    <name type="scientific">Malaciobacter pacificus</name>
    <dbReference type="NCBI Taxonomy" id="1080223"/>
    <lineage>
        <taxon>Bacteria</taxon>
        <taxon>Pseudomonadati</taxon>
        <taxon>Campylobacterota</taxon>
        <taxon>Epsilonproteobacteria</taxon>
        <taxon>Campylobacterales</taxon>
        <taxon>Arcobacteraceae</taxon>
        <taxon>Malaciobacter</taxon>
    </lineage>
</organism>